<name>A0ABS8PCD4_9PSEU</name>
<comment type="caution">
    <text evidence="4">The sequence shown here is derived from an EMBL/GenBank/DDBJ whole genome shotgun (WGS) entry which is preliminary data.</text>
</comment>
<gene>
    <name evidence="4" type="ORF">LQ327_21400</name>
</gene>
<organism evidence="4 5">
    <name type="scientific">Actinomycetospora endophytica</name>
    <dbReference type="NCBI Taxonomy" id="2291215"/>
    <lineage>
        <taxon>Bacteria</taxon>
        <taxon>Bacillati</taxon>
        <taxon>Actinomycetota</taxon>
        <taxon>Actinomycetes</taxon>
        <taxon>Pseudonocardiales</taxon>
        <taxon>Pseudonocardiaceae</taxon>
        <taxon>Actinomycetospora</taxon>
    </lineage>
</organism>
<evidence type="ECO:0000256" key="2">
    <source>
        <dbReference type="SAM" id="SignalP"/>
    </source>
</evidence>
<sequence length="193" mass="20966">MVLAAALLVLTGPVVLAAAALAGPAGLAGRGPAFFRQWRLSRGGRPVRVTKIRTISGPEDGSWAVPHDRITPWGRLLRRSHVDELPQLWGVVRGELALVGPRPERPVFAARFDRTVPGYPARLRVRAGLTGWAQVHGLCGDTPIEDRARFDSQYVEYRSPWLDAVILLRTIASLRLAPAGDREPSPRSPGGPP</sequence>
<evidence type="ECO:0000259" key="3">
    <source>
        <dbReference type="Pfam" id="PF02397"/>
    </source>
</evidence>
<keyword evidence="5" id="KW-1185">Reference proteome</keyword>
<dbReference type="PANTHER" id="PTHR30576">
    <property type="entry name" value="COLANIC BIOSYNTHESIS UDP-GLUCOSE LIPID CARRIER TRANSFERASE"/>
    <property type="match status" value="1"/>
</dbReference>
<dbReference type="EMBL" id="JAJNDB010000005">
    <property type="protein sequence ID" value="MCD2195930.1"/>
    <property type="molecule type" value="Genomic_DNA"/>
</dbReference>
<protein>
    <submittedName>
        <fullName evidence="4">Sugar transferase</fullName>
    </submittedName>
</protein>
<evidence type="ECO:0000256" key="1">
    <source>
        <dbReference type="ARBA" id="ARBA00006464"/>
    </source>
</evidence>
<feature type="domain" description="Bacterial sugar transferase" evidence="3">
    <location>
        <begin position="2"/>
        <end position="173"/>
    </location>
</feature>
<dbReference type="PANTHER" id="PTHR30576:SF0">
    <property type="entry name" value="UNDECAPRENYL-PHOSPHATE N-ACETYLGALACTOSAMINYL 1-PHOSPHATE TRANSFERASE-RELATED"/>
    <property type="match status" value="1"/>
</dbReference>
<evidence type="ECO:0000313" key="4">
    <source>
        <dbReference type="EMBL" id="MCD2195930.1"/>
    </source>
</evidence>
<dbReference type="InterPro" id="IPR003362">
    <property type="entry name" value="Bact_transf"/>
</dbReference>
<dbReference type="Proteomes" id="UP001199469">
    <property type="component" value="Unassembled WGS sequence"/>
</dbReference>
<reference evidence="4 5" key="1">
    <citation type="submission" date="2021-11" db="EMBL/GenBank/DDBJ databases">
        <title>Draft genome sequence of Actinomycetospora sp. SF1 isolated from the rhizosphere soil.</title>
        <authorList>
            <person name="Duangmal K."/>
            <person name="Chantavorakit T."/>
        </authorList>
    </citation>
    <scope>NUCLEOTIDE SEQUENCE [LARGE SCALE GENOMIC DNA]</scope>
    <source>
        <strain evidence="4 5">TBRC 5722</strain>
    </source>
</reference>
<feature type="chain" id="PRO_5045561290" evidence="2">
    <location>
        <begin position="18"/>
        <end position="193"/>
    </location>
</feature>
<comment type="similarity">
    <text evidence="1">Belongs to the bacterial sugar transferase family.</text>
</comment>
<accession>A0ABS8PCD4</accession>
<keyword evidence="2" id="KW-0732">Signal</keyword>
<feature type="signal peptide" evidence="2">
    <location>
        <begin position="1"/>
        <end position="17"/>
    </location>
</feature>
<proteinExistence type="inferred from homology"/>
<keyword evidence="4" id="KW-0808">Transferase</keyword>
<dbReference type="GO" id="GO:0016740">
    <property type="term" value="F:transferase activity"/>
    <property type="evidence" value="ECO:0007669"/>
    <property type="project" value="UniProtKB-KW"/>
</dbReference>
<dbReference type="Pfam" id="PF02397">
    <property type="entry name" value="Bac_transf"/>
    <property type="match status" value="1"/>
</dbReference>
<evidence type="ECO:0000313" key="5">
    <source>
        <dbReference type="Proteomes" id="UP001199469"/>
    </source>
</evidence>